<name>A0A1H2KNV7_9ACTN</name>
<dbReference type="SUPFAM" id="SSF52743">
    <property type="entry name" value="Subtilisin-like"/>
    <property type="match status" value="1"/>
</dbReference>
<gene>
    <name evidence="10" type="ORF">SAMN04488563_4047</name>
</gene>
<dbReference type="PANTHER" id="PTHR43806:SF65">
    <property type="entry name" value="SERINE PROTEASE APRX"/>
    <property type="match status" value="1"/>
</dbReference>
<keyword evidence="8" id="KW-0732">Signal</keyword>
<dbReference type="InterPro" id="IPR015500">
    <property type="entry name" value="Peptidase_S8_subtilisin-rel"/>
</dbReference>
<dbReference type="OrthoDB" id="614750at2"/>
<evidence type="ECO:0000313" key="10">
    <source>
        <dbReference type="EMBL" id="SDU70148.1"/>
    </source>
</evidence>
<proteinExistence type="inferred from homology"/>
<dbReference type="PROSITE" id="PS00136">
    <property type="entry name" value="SUBTILASE_ASP"/>
    <property type="match status" value="1"/>
</dbReference>
<protein>
    <submittedName>
        <fullName evidence="10">Serine protease, subtilisin family</fullName>
    </submittedName>
</protein>
<dbReference type="EMBL" id="LT629791">
    <property type="protein sequence ID" value="SDU70148.1"/>
    <property type="molecule type" value="Genomic_DNA"/>
</dbReference>
<dbReference type="PROSITE" id="PS51892">
    <property type="entry name" value="SUBTILASE"/>
    <property type="match status" value="1"/>
</dbReference>
<dbReference type="Pfam" id="PF00082">
    <property type="entry name" value="Peptidase_S8"/>
    <property type="match status" value="1"/>
</dbReference>
<evidence type="ECO:0000256" key="8">
    <source>
        <dbReference type="SAM" id="SignalP"/>
    </source>
</evidence>
<feature type="active site" description="Charge relay system" evidence="5 6">
    <location>
        <position position="474"/>
    </location>
</feature>
<dbReference type="PROSITE" id="PS00137">
    <property type="entry name" value="SUBTILASE_HIS"/>
    <property type="match status" value="1"/>
</dbReference>
<dbReference type="GO" id="GO:0004252">
    <property type="term" value="F:serine-type endopeptidase activity"/>
    <property type="evidence" value="ECO:0007669"/>
    <property type="project" value="UniProtKB-UniRule"/>
</dbReference>
<dbReference type="RefSeq" id="WP_160312755.1">
    <property type="nucleotide sequence ID" value="NZ_KQ061233.1"/>
</dbReference>
<dbReference type="Proteomes" id="UP000182977">
    <property type="component" value="Chromosome I"/>
</dbReference>
<evidence type="ECO:0000259" key="9">
    <source>
        <dbReference type="Pfam" id="PF00082"/>
    </source>
</evidence>
<dbReference type="PANTHER" id="PTHR43806">
    <property type="entry name" value="PEPTIDASE S8"/>
    <property type="match status" value="1"/>
</dbReference>
<dbReference type="InterPro" id="IPR036852">
    <property type="entry name" value="Peptidase_S8/S53_dom_sf"/>
</dbReference>
<keyword evidence="11" id="KW-1185">Reference proteome</keyword>
<evidence type="ECO:0000256" key="4">
    <source>
        <dbReference type="ARBA" id="ARBA00022825"/>
    </source>
</evidence>
<evidence type="ECO:0000256" key="5">
    <source>
        <dbReference type="PIRSR" id="PIRSR615500-1"/>
    </source>
</evidence>
<dbReference type="InterPro" id="IPR050131">
    <property type="entry name" value="Peptidase_S8_subtilisin-like"/>
</dbReference>
<evidence type="ECO:0000256" key="2">
    <source>
        <dbReference type="ARBA" id="ARBA00022670"/>
    </source>
</evidence>
<feature type="active site" description="Charge relay system" evidence="5 6">
    <location>
        <position position="286"/>
    </location>
</feature>
<dbReference type="Gene3D" id="3.40.50.200">
    <property type="entry name" value="Peptidase S8/S53 domain"/>
    <property type="match status" value="1"/>
</dbReference>
<feature type="active site" description="Charge relay system" evidence="5 6">
    <location>
        <position position="254"/>
    </location>
</feature>
<evidence type="ECO:0000256" key="6">
    <source>
        <dbReference type="PROSITE-ProRule" id="PRU01240"/>
    </source>
</evidence>
<evidence type="ECO:0000313" key="11">
    <source>
        <dbReference type="Proteomes" id="UP000182977"/>
    </source>
</evidence>
<accession>A0A1H2KNV7</accession>
<dbReference type="InterPro" id="IPR023828">
    <property type="entry name" value="Peptidase_S8_Ser-AS"/>
</dbReference>
<dbReference type="InterPro" id="IPR000209">
    <property type="entry name" value="Peptidase_S8/S53_dom"/>
</dbReference>
<dbReference type="PROSITE" id="PS00138">
    <property type="entry name" value="SUBTILASE_SER"/>
    <property type="match status" value="1"/>
</dbReference>
<organism evidence="10 11">
    <name type="scientific">Jiangella alkaliphila</name>
    <dbReference type="NCBI Taxonomy" id="419479"/>
    <lineage>
        <taxon>Bacteria</taxon>
        <taxon>Bacillati</taxon>
        <taxon>Actinomycetota</taxon>
        <taxon>Actinomycetes</taxon>
        <taxon>Jiangellales</taxon>
        <taxon>Jiangellaceae</taxon>
        <taxon>Jiangella</taxon>
    </lineage>
</organism>
<keyword evidence="3 6" id="KW-0378">Hydrolase</keyword>
<keyword evidence="4 6" id="KW-0720">Serine protease</keyword>
<dbReference type="PRINTS" id="PR00723">
    <property type="entry name" value="SUBTILISIN"/>
</dbReference>
<reference evidence="11" key="1">
    <citation type="submission" date="2016-10" db="EMBL/GenBank/DDBJ databases">
        <authorList>
            <person name="Varghese N."/>
            <person name="Submissions S."/>
        </authorList>
    </citation>
    <scope>NUCLEOTIDE SEQUENCE [LARGE SCALE GENOMIC DNA]</scope>
    <source>
        <strain evidence="11">DSM 45079</strain>
    </source>
</reference>
<dbReference type="InterPro" id="IPR023827">
    <property type="entry name" value="Peptidase_S8_Asp-AS"/>
</dbReference>
<comment type="similarity">
    <text evidence="1 6 7">Belongs to the peptidase S8 family.</text>
</comment>
<keyword evidence="2 6" id="KW-0645">Protease</keyword>
<feature type="domain" description="Peptidase S8/S53" evidence="9">
    <location>
        <begin position="245"/>
        <end position="519"/>
    </location>
</feature>
<feature type="signal peptide" evidence="8">
    <location>
        <begin position="1"/>
        <end position="32"/>
    </location>
</feature>
<feature type="chain" id="PRO_5039691050" evidence="8">
    <location>
        <begin position="33"/>
        <end position="1364"/>
    </location>
</feature>
<evidence type="ECO:0000256" key="1">
    <source>
        <dbReference type="ARBA" id="ARBA00011073"/>
    </source>
</evidence>
<evidence type="ECO:0000256" key="7">
    <source>
        <dbReference type="RuleBase" id="RU003355"/>
    </source>
</evidence>
<dbReference type="GO" id="GO:0006508">
    <property type="term" value="P:proteolysis"/>
    <property type="evidence" value="ECO:0007669"/>
    <property type="project" value="UniProtKB-KW"/>
</dbReference>
<dbReference type="STRING" id="419479.SAMN04488563_4047"/>
<sequence length="1364" mass="143380">MMRARLGRAGVMAMAGLAAAPLMVTSSGAAMSAPEAAPLASTAANVAEPAESPVAAADRTFTLITGDVVALTGEGENADAVVVEDVPPLHDIVTVRTQDGVFALPGVASELVARGQLDLRLFNLSLLAEAGYDDASRPTLPLIVQAAGGSAARSGSVDLPGTDDDAVVALPSIRSSAVAVDKEQSGAFFAAVTASSSPARTAGPSASALASGVERIWLDGPVRAMDDATNEAVGVPTAWDSGLTGEGQRIAVIDTGIDSTHPDFAGRIAETKSCVPDAGPEDDHGHGTHVASTALGSGAASDGQYAGVAPDAQLVVAKALAGNGGGLESWIIECMGWAAQHADVVNMSLGGLPTDGTDPMSLALDEISEATGALFVVAAGNWGDYEVYYGLANHETASTPSTADRALSVGNVLIDSRPFQLDPSSSIGPRRGDHAFKPELTAPGHQVIGAYAAQNRISGPLPENPRYTALTGTSMATPHVAGAAALLRQQHPDWSAAQLEDALVSTTQPNADPIYHRGTGTLDVARATQQQIHATGTLDLGAPLWTESPLPLHGEVTYTNSGDSPIELSLDAAYVKAPEHYIGDGEPFVPADGAVVWGDDGVTVPAHGSASVPVTVHLADLPEGSVYGELLATSSDGTVRVVTGLSWTREPESYLLETRAIDQHGAPSGSHPGPPGMGGTLLVTDLDTGATRIGGFIDGVGHLSDVTLPFSEQDPRLRAGRYAVTVALPGYEKPPYTTVYDPVSATLGSEPEVVLDEDTTLVFDAREGRPWTVDTPKPSVRQDAATTMRMQRTDADGEVLVAMSTGAAWTEDSIRTLASRTTAVTGGYRLDVVEHREVPPLTVTTIGRSPVTVRPKAATYVDDRGREIYCEGACAPFDVSRPVRILDVGARTAVEDLGDVRGRIVLALEDEPVPTSGEFGEWLVQASLDSLIDRLHDAGAAGILVENREGTQIDRFARGLPEVPVWVVSHEDAERLRSTTRSQEIFARITSTPVSPYVYELVTHVEGDNGDGRPVVVRQQDLGTVRTYFHHNAGTGPYQYRRFLGPFNAIGDRRGIPAGTVREEYVSPAPAHLTQDACSGTNICGWVASAFRTGHATEDLRYPVAVAPGELIEQHFGGGPYRLVATGVVRNSSGTMISETPYYPWFAADGQFTGGALRLQNADFYDDNIESTVRKDGVVICDDWWGNGSRDWDADSCFPLGGTGLYSGTVTATRPGAELSTELGVSWTANLTAPPESAGRERVAAPFVDPDWSLPVDVDGTLRSGAELTVRAHYTEAIRRLKESTDRTVAYEGEHGEFTVRAWVSGDDGATWQEIGSAQVPKGDSTSFELPRLRGAEYLSVRVSLADEAGNSVDQYTLRAARNG</sequence>
<evidence type="ECO:0000256" key="3">
    <source>
        <dbReference type="ARBA" id="ARBA00022801"/>
    </source>
</evidence>
<dbReference type="InterPro" id="IPR022398">
    <property type="entry name" value="Peptidase_S8_His-AS"/>
</dbReference>